<feature type="transmembrane region" description="Helical" evidence="6">
    <location>
        <begin position="185"/>
        <end position="205"/>
    </location>
</feature>
<feature type="transmembrane region" description="Helical" evidence="6">
    <location>
        <begin position="139"/>
        <end position="157"/>
    </location>
</feature>
<evidence type="ECO:0000256" key="1">
    <source>
        <dbReference type="ARBA" id="ARBA00004141"/>
    </source>
</evidence>
<comment type="caution">
    <text evidence="7">The sequence shown here is derived from an EMBL/GenBank/DDBJ whole genome shotgun (WGS) entry which is preliminary data.</text>
</comment>
<dbReference type="InterPro" id="IPR018365">
    <property type="entry name" value="Cell_cycle_FtsW-rel_CS"/>
</dbReference>
<evidence type="ECO:0000313" key="7">
    <source>
        <dbReference type="EMBL" id="GIP60765.1"/>
    </source>
</evidence>
<keyword evidence="3" id="KW-0133">Cell shape</keyword>
<keyword evidence="5 6" id="KW-0472">Membrane</keyword>
<keyword evidence="2 6" id="KW-0812">Transmembrane</keyword>
<feature type="transmembrane region" description="Helical" evidence="6">
    <location>
        <begin position="286"/>
        <end position="306"/>
    </location>
</feature>
<evidence type="ECO:0000313" key="8">
    <source>
        <dbReference type="Proteomes" id="UP000681290"/>
    </source>
</evidence>
<evidence type="ECO:0000256" key="5">
    <source>
        <dbReference type="ARBA" id="ARBA00023136"/>
    </source>
</evidence>
<feature type="transmembrane region" description="Helical" evidence="6">
    <location>
        <begin position="12"/>
        <end position="35"/>
    </location>
</feature>
<evidence type="ECO:0000256" key="6">
    <source>
        <dbReference type="SAM" id="Phobius"/>
    </source>
</evidence>
<evidence type="ECO:0000256" key="2">
    <source>
        <dbReference type="ARBA" id="ARBA00022692"/>
    </source>
</evidence>
<sequence>MLFFKLKKIDWLMVTILVLFMIMSTMLVHSAIAPYAPDFKNYDLKTLMFYGLGFAVVFGMSIVDYRTLLRYSWYVYGTGSLLLVLVFLFAPEINGARSWFELPGGLLFQPAELVKIILIMTTAYLLGKREGRLLSFRRDVVPITAVTLLPFLLVLIQPDLGNAIIYLVVLCAMLWIGNTKYSHVLVGLTAFVAFLIVFVTLFNAYNTQIHDYLADKGKLHWYQRINTFINPDLASNDAKHQSSYAQIAIGSGGLTGDGFLQGELKNKRFVPYPYSDSIFVVVGEEFGFVGSSLLMLLYFLFIYRMIQIALRCIDKRGAYIIVGIAAMFLFQIFENVGMMIGLMPITGITLPFISYGGTSLLLNMLCIGLVFSIMLHQEKYKVD</sequence>
<dbReference type="Proteomes" id="UP000681290">
    <property type="component" value="Unassembled WGS sequence"/>
</dbReference>
<reference evidence="7 8" key="1">
    <citation type="submission" date="2021-03" db="EMBL/GenBank/DDBJ databases">
        <title>Antimicrobial resistance genes in bacteria isolated from Japanese honey, and their potential for conferring macrolide and lincosamide resistance in the American foulbrood pathogen Paenibacillus larvae.</title>
        <authorList>
            <person name="Okamoto M."/>
            <person name="Kumagai M."/>
            <person name="Kanamori H."/>
            <person name="Takamatsu D."/>
        </authorList>
    </citation>
    <scope>NUCLEOTIDE SEQUENCE [LARGE SCALE GENOMIC DNA]</scope>
    <source>
        <strain evidence="7 8">J15TS10</strain>
    </source>
</reference>
<dbReference type="PANTHER" id="PTHR30474:SF1">
    <property type="entry name" value="PEPTIDOGLYCAN GLYCOSYLTRANSFERASE MRDB"/>
    <property type="match status" value="1"/>
</dbReference>
<feature type="transmembrane region" description="Helical" evidence="6">
    <location>
        <begin position="318"/>
        <end position="340"/>
    </location>
</feature>
<gene>
    <name evidence="7" type="ORF">J15TS10_45790</name>
</gene>
<dbReference type="InterPro" id="IPR001182">
    <property type="entry name" value="FtsW/RodA"/>
</dbReference>
<feature type="transmembrane region" description="Helical" evidence="6">
    <location>
        <begin position="73"/>
        <end position="90"/>
    </location>
</feature>
<name>A0ABQ4MXU8_9BACL</name>
<organism evidence="7 8">
    <name type="scientific">Paenibacillus woosongensis</name>
    <dbReference type="NCBI Taxonomy" id="307580"/>
    <lineage>
        <taxon>Bacteria</taxon>
        <taxon>Bacillati</taxon>
        <taxon>Bacillota</taxon>
        <taxon>Bacilli</taxon>
        <taxon>Bacillales</taxon>
        <taxon>Paenibacillaceae</taxon>
        <taxon>Paenibacillus</taxon>
    </lineage>
</organism>
<feature type="transmembrane region" description="Helical" evidence="6">
    <location>
        <begin position="352"/>
        <end position="375"/>
    </location>
</feature>
<proteinExistence type="predicted"/>
<feature type="transmembrane region" description="Helical" evidence="6">
    <location>
        <begin position="110"/>
        <end position="127"/>
    </location>
</feature>
<dbReference type="PANTHER" id="PTHR30474">
    <property type="entry name" value="CELL CYCLE PROTEIN"/>
    <property type="match status" value="1"/>
</dbReference>
<dbReference type="Pfam" id="PF01098">
    <property type="entry name" value="FTSW_RODA_SPOVE"/>
    <property type="match status" value="1"/>
</dbReference>
<evidence type="ECO:0000256" key="4">
    <source>
        <dbReference type="ARBA" id="ARBA00022989"/>
    </source>
</evidence>
<feature type="transmembrane region" description="Helical" evidence="6">
    <location>
        <begin position="163"/>
        <end position="178"/>
    </location>
</feature>
<keyword evidence="8" id="KW-1185">Reference proteome</keyword>
<dbReference type="EMBL" id="BOSM01000011">
    <property type="protein sequence ID" value="GIP60765.1"/>
    <property type="molecule type" value="Genomic_DNA"/>
</dbReference>
<comment type="subcellular location">
    <subcellularLocation>
        <location evidence="1">Membrane</location>
        <topology evidence="1">Multi-pass membrane protein</topology>
    </subcellularLocation>
</comment>
<dbReference type="PROSITE" id="PS00428">
    <property type="entry name" value="FTSW_RODA_SPOVE"/>
    <property type="match status" value="1"/>
</dbReference>
<accession>A0ABQ4MXU8</accession>
<protein>
    <submittedName>
        <fullName evidence="7">Rod shape-determining protein RodA</fullName>
    </submittedName>
</protein>
<evidence type="ECO:0000256" key="3">
    <source>
        <dbReference type="ARBA" id="ARBA00022960"/>
    </source>
</evidence>
<keyword evidence="4 6" id="KW-1133">Transmembrane helix</keyword>
<feature type="transmembrane region" description="Helical" evidence="6">
    <location>
        <begin position="47"/>
        <end position="66"/>
    </location>
</feature>